<comment type="caution">
    <text evidence="1">The sequence shown here is derived from an EMBL/GenBank/DDBJ whole genome shotgun (WGS) entry which is preliminary data.</text>
</comment>
<dbReference type="Proteomes" id="UP000887013">
    <property type="component" value="Unassembled WGS sequence"/>
</dbReference>
<accession>A0A8X6U717</accession>
<organism evidence="1 2">
    <name type="scientific">Nephila pilipes</name>
    <name type="common">Giant wood spider</name>
    <name type="synonym">Nephila maculata</name>
    <dbReference type="NCBI Taxonomy" id="299642"/>
    <lineage>
        <taxon>Eukaryota</taxon>
        <taxon>Metazoa</taxon>
        <taxon>Ecdysozoa</taxon>
        <taxon>Arthropoda</taxon>
        <taxon>Chelicerata</taxon>
        <taxon>Arachnida</taxon>
        <taxon>Araneae</taxon>
        <taxon>Araneomorphae</taxon>
        <taxon>Entelegynae</taxon>
        <taxon>Araneoidea</taxon>
        <taxon>Nephilidae</taxon>
        <taxon>Nephila</taxon>
    </lineage>
</organism>
<name>A0A8X6U717_NEPPI</name>
<proteinExistence type="predicted"/>
<evidence type="ECO:0000313" key="1">
    <source>
        <dbReference type="EMBL" id="GFT87941.1"/>
    </source>
</evidence>
<evidence type="ECO:0000313" key="2">
    <source>
        <dbReference type="Proteomes" id="UP000887013"/>
    </source>
</evidence>
<gene>
    <name evidence="1" type="ORF">NPIL_130511</name>
</gene>
<sequence>MDKCACVGPRELFAIGRERCEEGLEKRNLIGQWIVFLSDRRHYYNSGFNKVGKYYADVGKKVRKCFSIWSDPQNPPQTKRCSHVRHPFEMRFPSGIGTLKMRCIHKKCVATLLRTYKEVNECKITASGAKQASTEVGGVVGQKGVPQPFVTMMSPNARRPFCLNGRPEVENVSEGVMSWMIKWQYGLGRGGSWICGS</sequence>
<dbReference type="AlphaFoldDB" id="A0A8X6U717"/>
<reference evidence="1" key="1">
    <citation type="submission" date="2020-08" db="EMBL/GenBank/DDBJ databases">
        <title>Multicomponent nature underlies the extraordinary mechanical properties of spider dragline silk.</title>
        <authorList>
            <person name="Kono N."/>
            <person name="Nakamura H."/>
            <person name="Mori M."/>
            <person name="Yoshida Y."/>
            <person name="Ohtoshi R."/>
            <person name="Malay A.D."/>
            <person name="Moran D.A.P."/>
            <person name="Tomita M."/>
            <person name="Numata K."/>
            <person name="Arakawa K."/>
        </authorList>
    </citation>
    <scope>NUCLEOTIDE SEQUENCE</scope>
</reference>
<protein>
    <submittedName>
        <fullName evidence="1">Uncharacterized protein</fullName>
    </submittedName>
</protein>
<keyword evidence="2" id="KW-1185">Reference proteome</keyword>
<dbReference type="EMBL" id="BMAW01120164">
    <property type="protein sequence ID" value="GFT87941.1"/>
    <property type="molecule type" value="Genomic_DNA"/>
</dbReference>